<evidence type="ECO:0008006" key="3">
    <source>
        <dbReference type="Google" id="ProtNLM"/>
    </source>
</evidence>
<evidence type="ECO:0000313" key="1">
    <source>
        <dbReference type="EMBL" id="SUU85974.1"/>
    </source>
</evidence>
<reference evidence="1 2" key="1">
    <citation type="submission" date="2018-06" db="EMBL/GenBank/DDBJ databases">
        <authorList>
            <consortium name="Pathogen Informatics"/>
            <person name="Doyle S."/>
        </authorList>
    </citation>
    <scope>NUCLEOTIDE SEQUENCE [LARGE SCALE GENOMIC DNA]</scope>
    <source>
        <strain evidence="1 2">NCTC12722</strain>
    </source>
</reference>
<dbReference type="Proteomes" id="UP000254343">
    <property type="component" value="Unassembled WGS sequence"/>
</dbReference>
<dbReference type="EMBL" id="UIGB01000001">
    <property type="protein sequence ID" value="SUU85974.1"/>
    <property type="molecule type" value="Genomic_DNA"/>
</dbReference>
<protein>
    <recommendedName>
        <fullName evidence="3">GIY-YIG domain-containing protein</fullName>
    </recommendedName>
</protein>
<accession>A0A380WAH1</accession>
<name>A0A380WAH1_AFIFE</name>
<organism evidence="1 2">
    <name type="scientific">Afipia felis</name>
    <name type="common">Cat scratch disease bacillus</name>
    <dbReference type="NCBI Taxonomy" id="1035"/>
    <lineage>
        <taxon>Bacteria</taxon>
        <taxon>Pseudomonadati</taxon>
        <taxon>Pseudomonadota</taxon>
        <taxon>Alphaproteobacteria</taxon>
        <taxon>Hyphomicrobiales</taxon>
        <taxon>Nitrobacteraceae</taxon>
        <taxon>Afipia</taxon>
    </lineage>
</organism>
<dbReference type="OrthoDB" id="8253340at2"/>
<dbReference type="RefSeq" id="WP_002716801.1">
    <property type="nucleotide sequence ID" value="NZ_UFSI01000001.1"/>
</dbReference>
<dbReference type="AlphaFoldDB" id="A0A380WAH1"/>
<sequence>MSSVCQPAFDAGTTTIIHRPKSGITGFRDIIDEASRLSVCAFPFAPVDEELRNRLSWLPACYILSNGREIYVGETGNMARRLGEHLADPDKSFANEVFVVSGLAHRWYDKSGPMFLQERLTRLAEAAGFVTVRKDKNPPQTEPTSWHRTTLERIVTDGERLLFDAGCRAFHSNNTKPVASLMPALVPSYTLDDEDDENCLMQIGVSTAPIGSQEYELNYCGIWARGYPLGDNFVVAAGSEVRSTINPSARPIVKTRHEALRDAAALAPITGVEDRLRLTVAVAFHSLNTAAQVVCGAQATARLWQRLSHASPIIVAA</sequence>
<evidence type="ECO:0000313" key="2">
    <source>
        <dbReference type="Proteomes" id="UP000254343"/>
    </source>
</evidence>
<gene>
    <name evidence="1" type="ORF">NCTC12722_03192</name>
</gene>
<proteinExistence type="predicted"/>